<dbReference type="HOGENOM" id="CLU_1493449_0_0_0"/>
<evidence type="ECO:0000256" key="1">
    <source>
        <dbReference type="SAM" id="MobiDB-lite"/>
    </source>
</evidence>
<comment type="caution">
    <text evidence="2">The sequence shown here is derived from an EMBL/GenBank/DDBJ whole genome shotgun (WGS) entry which is preliminary data.</text>
</comment>
<reference evidence="2 3" key="1">
    <citation type="submission" date="2006-02" db="EMBL/GenBank/DDBJ databases">
        <authorList>
            <person name="Amann R."/>
            <person name="Ferriera S."/>
            <person name="Johnson J."/>
            <person name="Kravitz S."/>
            <person name="Halpern A."/>
            <person name="Remington K."/>
            <person name="Beeson K."/>
            <person name="Tran B."/>
            <person name="Rogers Y.-H."/>
            <person name="Friedman R."/>
            <person name="Venter J.C."/>
        </authorList>
    </citation>
    <scope>NUCLEOTIDE SEQUENCE [LARGE SCALE GENOMIC DNA]</scope>
    <source>
        <strain evidence="2 3">DSM 3645</strain>
    </source>
</reference>
<dbReference type="OrthoDB" id="285761at2"/>
<evidence type="ECO:0000313" key="3">
    <source>
        <dbReference type="Proteomes" id="UP000004358"/>
    </source>
</evidence>
<dbReference type="Proteomes" id="UP000004358">
    <property type="component" value="Unassembled WGS sequence"/>
</dbReference>
<proteinExistence type="predicted"/>
<dbReference type="AlphaFoldDB" id="A3ZM26"/>
<accession>A3ZM26</accession>
<dbReference type="EMBL" id="AANZ01000001">
    <property type="protein sequence ID" value="EAQ82809.1"/>
    <property type="molecule type" value="Genomic_DNA"/>
</dbReference>
<evidence type="ECO:0000313" key="2">
    <source>
        <dbReference type="EMBL" id="EAQ82809.1"/>
    </source>
</evidence>
<dbReference type="RefSeq" id="WP_002655681.1">
    <property type="nucleotide sequence ID" value="NZ_CH672377.1"/>
</dbReference>
<name>A3ZM26_9BACT</name>
<dbReference type="eggNOG" id="ENOG502ZCY6">
    <property type="taxonomic scope" value="Bacteria"/>
</dbReference>
<protein>
    <submittedName>
        <fullName evidence="2">Uncharacterized protein</fullName>
    </submittedName>
</protein>
<feature type="region of interest" description="Disordered" evidence="1">
    <location>
        <begin position="153"/>
        <end position="180"/>
    </location>
</feature>
<sequence length="180" mass="20987">MTDPQRDTQFSESMPLKPDVDYVMLSRWPQDGDDWIHPDDRALAAGMIPSDRIFRRELQPDGYYELAYGPRKIRIRPVLAEVAPQPEFEIGQVVKLKLAFEGDHSDIGRIYSIRYSQYYDAPQYYLIRGDMKSRTPYLGEALELFVKDGQLREPDEFPQWNPPEPDAANREEDNRYGEGI</sequence>
<feature type="compositionally biased region" description="Basic and acidic residues" evidence="1">
    <location>
        <begin position="167"/>
        <end position="180"/>
    </location>
</feature>
<organism evidence="2 3">
    <name type="scientific">Blastopirellula marina DSM 3645</name>
    <dbReference type="NCBI Taxonomy" id="314230"/>
    <lineage>
        <taxon>Bacteria</taxon>
        <taxon>Pseudomonadati</taxon>
        <taxon>Planctomycetota</taxon>
        <taxon>Planctomycetia</taxon>
        <taxon>Pirellulales</taxon>
        <taxon>Pirellulaceae</taxon>
        <taxon>Blastopirellula</taxon>
    </lineage>
</organism>
<gene>
    <name evidence="2" type="ORF">DSM3645_10427</name>
</gene>